<feature type="binding site" evidence="8">
    <location>
        <position position="446"/>
    </location>
    <ligand>
        <name>Zn(2+)</name>
        <dbReference type="ChEBI" id="CHEBI:29105"/>
        <label>2</label>
    </ligand>
</feature>
<keyword evidence="3 8" id="KW-0479">Metal-binding</keyword>
<dbReference type="EMBL" id="CP036150">
    <property type="protein sequence ID" value="QEN06545.1"/>
    <property type="molecule type" value="Genomic_DNA"/>
</dbReference>
<feature type="chain" id="PRO_5022944285" evidence="10">
    <location>
        <begin position="20"/>
        <end position="490"/>
    </location>
</feature>
<feature type="binding site" evidence="8">
    <location>
        <position position="273"/>
    </location>
    <ligand>
        <name>Mg(2+)</name>
        <dbReference type="ChEBI" id="CHEBI:18420"/>
    </ligand>
</feature>
<dbReference type="Gene3D" id="3.40.720.10">
    <property type="entry name" value="Alkaline Phosphatase, subunit A"/>
    <property type="match status" value="1"/>
</dbReference>
<keyword evidence="2" id="KW-0597">Phosphoprotein</keyword>
<evidence type="ECO:0000256" key="1">
    <source>
        <dbReference type="ARBA" id="ARBA00005984"/>
    </source>
</evidence>
<feature type="binding site" evidence="8">
    <location>
        <position position="278"/>
    </location>
    <ligand>
        <name>Zn(2+)</name>
        <dbReference type="ChEBI" id="CHEBI:29105"/>
        <label>2</label>
    </ligand>
</feature>
<dbReference type="KEGG" id="ock:EXM22_00515"/>
<dbReference type="RefSeq" id="WP_149484628.1">
    <property type="nucleotide sequence ID" value="NZ_CP036150.1"/>
</dbReference>
<evidence type="ECO:0000313" key="11">
    <source>
        <dbReference type="EMBL" id="QEN06545.1"/>
    </source>
</evidence>
<comment type="cofactor">
    <cofactor evidence="8">
        <name>Mg(2+)</name>
        <dbReference type="ChEBI" id="CHEBI:18420"/>
    </cofactor>
    <text evidence="8">Binds 1 Mg(2+) ion.</text>
</comment>
<feature type="binding site" evidence="8">
    <location>
        <position position="282"/>
    </location>
    <ligand>
        <name>Zn(2+)</name>
        <dbReference type="ChEBI" id="CHEBI:29105"/>
        <label>2</label>
    </ligand>
</feature>
<evidence type="ECO:0000313" key="12">
    <source>
        <dbReference type="Proteomes" id="UP000324209"/>
    </source>
</evidence>
<dbReference type="Gene3D" id="1.10.60.40">
    <property type="match status" value="1"/>
</dbReference>
<dbReference type="OrthoDB" id="9794455at2"/>
<feature type="active site" description="Phosphoserine intermediate" evidence="7">
    <location>
        <position position="96"/>
    </location>
</feature>
<dbReference type="InterPro" id="IPR001952">
    <property type="entry name" value="Alkaline_phosphatase"/>
</dbReference>
<feature type="binding site" evidence="8">
    <location>
        <position position="46"/>
    </location>
    <ligand>
        <name>Zn(2+)</name>
        <dbReference type="ChEBI" id="CHEBI:29105"/>
        <label>2</label>
    </ligand>
</feature>
<keyword evidence="5 8" id="KW-0862">Zinc</keyword>
<keyword evidence="6 8" id="KW-0460">Magnesium</keyword>
<evidence type="ECO:0000256" key="6">
    <source>
        <dbReference type="ARBA" id="ARBA00022842"/>
    </source>
</evidence>
<evidence type="ECO:0000256" key="8">
    <source>
        <dbReference type="PIRSR" id="PIRSR601952-2"/>
    </source>
</evidence>
<evidence type="ECO:0000256" key="4">
    <source>
        <dbReference type="ARBA" id="ARBA00022801"/>
    </source>
</evidence>
<feature type="binding site" evidence="8">
    <location>
        <position position="46"/>
    </location>
    <ligand>
        <name>Mg(2+)</name>
        <dbReference type="ChEBI" id="CHEBI:18420"/>
    </ligand>
</feature>
<proteinExistence type="inferred from homology"/>
<dbReference type="PROSITE" id="PS00123">
    <property type="entry name" value="ALKALINE_PHOSPHATASE"/>
    <property type="match status" value="1"/>
</dbReference>
<keyword evidence="12" id="KW-1185">Reference proteome</keyword>
<dbReference type="GO" id="GO:0004035">
    <property type="term" value="F:alkaline phosphatase activity"/>
    <property type="evidence" value="ECO:0007669"/>
    <property type="project" value="TreeGrafter"/>
</dbReference>
<organism evidence="11 12">
    <name type="scientific">Oceanispirochaeta crateris</name>
    <dbReference type="NCBI Taxonomy" id="2518645"/>
    <lineage>
        <taxon>Bacteria</taxon>
        <taxon>Pseudomonadati</taxon>
        <taxon>Spirochaetota</taxon>
        <taxon>Spirochaetia</taxon>
        <taxon>Spirochaetales</taxon>
        <taxon>Spirochaetaceae</taxon>
        <taxon>Oceanispirochaeta</taxon>
    </lineage>
</organism>
<dbReference type="PRINTS" id="PR00113">
    <property type="entry name" value="ALKPHPHTASE"/>
</dbReference>
<evidence type="ECO:0000256" key="10">
    <source>
        <dbReference type="SAM" id="SignalP"/>
    </source>
</evidence>
<dbReference type="Pfam" id="PF00245">
    <property type="entry name" value="Alk_phosphatase"/>
    <property type="match status" value="1"/>
</dbReference>
<dbReference type="GO" id="GO:0046872">
    <property type="term" value="F:metal ion binding"/>
    <property type="evidence" value="ECO:0007669"/>
    <property type="project" value="UniProtKB-KW"/>
</dbReference>
<reference evidence="11 12" key="1">
    <citation type="submission" date="2019-02" db="EMBL/GenBank/DDBJ databases">
        <title>Complete Genome Sequence and Methylome Analysis of free living Spirochaetas.</title>
        <authorList>
            <person name="Fomenkov A."/>
            <person name="Dubinina G."/>
            <person name="Leshcheva N."/>
            <person name="Mikheeva N."/>
            <person name="Grabovich M."/>
            <person name="Vincze T."/>
            <person name="Roberts R.J."/>
        </authorList>
    </citation>
    <scope>NUCLEOTIDE SEQUENCE [LARGE SCALE GENOMIC DNA]</scope>
    <source>
        <strain evidence="11 12">K2</strain>
    </source>
</reference>
<evidence type="ECO:0000256" key="2">
    <source>
        <dbReference type="ARBA" id="ARBA00022553"/>
    </source>
</evidence>
<evidence type="ECO:0000256" key="3">
    <source>
        <dbReference type="ARBA" id="ARBA00022723"/>
    </source>
</evidence>
<gene>
    <name evidence="11" type="ORF">EXM22_00515</name>
</gene>
<accession>A0A5C1QES4</accession>
<dbReference type="Proteomes" id="UP000324209">
    <property type="component" value="Chromosome"/>
</dbReference>
<feature type="binding site" evidence="8">
    <location>
        <position position="148"/>
    </location>
    <ligand>
        <name>Mg(2+)</name>
        <dbReference type="ChEBI" id="CHEBI:18420"/>
    </ligand>
</feature>
<comment type="similarity">
    <text evidence="1 9">Belongs to the alkaline phosphatase family.</text>
</comment>
<keyword evidence="10" id="KW-0732">Signal</keyword>
<dbReference type="CDD" id="cd16012">
    <property type="entry name" value="ALP"/>
    <property type="match status" value="1"/>
</dbReference>
<keyword evidence="4" id="KW-0378">Hydrolase</keyword>
<feature type="binding site" evidence="8">
    <location>
        <position position="322"/>
    </location>
    <ligand>
        <name>Zn(2+)</name>
        <dbReference type="ChEBI" id="CHEBI:29105"/>
        <label>2</label>
    </ligand>
</feature>
<dbReference type="PANTHER" id="PTHR11596:SF5">
    <property type="entry name" value="ALKALINE PHOSPHATASE"/>
    <property type="match status" value="1"/>
</dbReference>
<dbReference type="PANTHER" id="PTHR11596">
    <property type="entry name" value="ALKALINE PHOSPHATASE"/>
    <property type="match status" value="1"/>
</dbReference>
<sequence length="490" mass="54024">MKKNLTLFLVLVFTTGLFATGQSDSVVKGQDLSLQKAKYMFLFIGDGMAMPQITATEAYLSANRASAPGVEKLAFTQFPAQGLTTTYDAGSFITDSASAGTAIATGSKTLSGVINMDETRTKELKTIAEYAKESGRKVGIISSVNLDHATPACFYAKEESRNNYFNINMQLAHSNFDYFAGGMVRVDKTPEGQKSAHDLMQDNGWLMASNRDELNALVPSDKQVYAYYNSSFTRNSLDYAIDMEPEDISLAEYTAKGIELLSANEEGFFMMVEGGKIDWACHANDAAASIHNTIAFDNAVKEAIKFYQAHPEETVIIVTGDHETGGLTLGFAGTKYDSAFAEIDKQLMSYEAFDHYILTPYKESHKEGGELADILPEIEKNFGLSDLTDYELEMLVSAFYRSMGSEVNESSKTQDYLLYGGYEPLTMTITHLLNQRAGLAWTSYSHTGVPVQTFALGAGEELFNGYYDNTDIFKKMYQLLFPEITVALAQ</sequence>
<feature type="binding site" evidence="8">
    <location>
        <position position="150"/>
    </location>
    <ligand>
        <name>Mg(2+)</name>
        <dbReference type="ChEBI" id="CHEBI:18420"/>
    </ligand>
</feature>
<evidence type="ECO:0000256" key="7">
    <source>
        <dbReference type="PIRSR" id="PIRSR601952-1"/>
    </source>
</evidence>
<dbReference type="SMART" id="SM00098">
    <property type="entry name" value="alkPPc"/>
    <property type="match status" value="1"/>
</dbReference>
<protein>
    <submittedName>
        <fullName evidence="11">Alkaline phosphatase</fullName>
    </submittedName>
</protein>
<evidence type="ECO:0000256" key="5">
    <source>
        <dbReference type="ARBA" id="ARBA00022833"/>
    </source>
</evidence>
<dbReference type="InterPro" id="IPR017850">
    <property type="entry name" value="Alkaline_phosphatase_core_sf"/>
</dbReference>
<dbReference type="SUPFAM" id="SSF53649">
    <property type="entry name" value="Alkaline phosphatase-like"/>
    <property type="match status" value="1"/>
</dbReference>
<comment type="cofactor">
    <cofactor evidence="8">
        <name>Zn(2+)</name>
        <dbReference type="ChEBI" id="CHEBI:29105"/>
    </cofactor>
    <text evidence="8">Binds 2 Zn(2+) ions.</text>
</comment>
<feature type="signal peptide" evidence="10">
    <location>
        <begin position="1"/>
        <end position="19"/>
    </location>
</feature>
<evidence type="ECO:0000256" key="9">
    <source>
        <dbReference type="RuleBase" id="RU003946"/>
    </source>
</evidence>
<dbReference type="InterPro" id="IPR018299">
    <property type="entry name" value="Alkaline_phosphatase_AS"/>
</dbReference>
<name>A0A5C1QES4_9SPIO</name>
<feature type="binding site" evidence="8">
    <location>
        <position position="321"/>
    </location>
    <ligand>
        <name>Zn(2+)</name>
        <dbReference type="ChEBI" id="CHEBI:29105"/>
        <label>2</label>
    </ligand>
</feature>
<dbReference type="AlphaFoldDB" id="A0A5C1QES4"/>